<sequence length="437" mass="49223">MNGILIKNVTIITMNKDKEIIENGVVVLKDKKIIDIGDGSLENKYESFFVIDGNEGILMPGMINCHSHVSMIAFRSLGDDEPDRLKKYIFPLEKRLVDKELVYNGARYGICEMLLSGVTTFCDMYYYEDEVARAANRLGIRAVLGETIVDFPSPDSKEPYGGIQYCKEFIEKWHKDELITPAVAPHAPYTNDDAHLIKAHKLSKKYNVPLIMHVAEMDYEYNKYKQEYNMTPVQYLDNLKILDKNFIGAHLILVDDNDLDILEKRHIGVSHNIGANSKGAKGVAPIVKMYDRGMKVGFGTDGPMSGNTLDIITQMPLVGKIQKLFNKDRTLLPAKDIVDMATMGGAKVLNLEHEIGSIEIGKKADLVILETESVNMQPIYDYYSTIVYSANPANVDTVIVDGKIIVRKKKILHIDFKNIRKSLLSMKNKIISTVKEI</sequence>
<evidence type="ECO:0000259" key="2">
    <source>
        <dbReference type="Pfam" id="PF01979"/>
    </source>
</evidence>
<dbReference type="CDD" id="cd01298">
    <property type="entry name" value="ATZ_TRZ_like"/>
    <property type="match status" value="1"/>
</dbReference>
<evidence type="ECO:0000256" key="1">
    <source>
        <dbReference type="ARBA" id="ARBA00022801"/>
    </source>
</evidence>
<comment type="caution">
    <text evidence="3">The sequence shown here is derived from an EMBL/GenBank/DDBJ whole genome shotgun (WGS) entry which is preliminary data.</text>
</comment>
<dbReference type="PANTHER" id="PTHR43794">
    <property type="entry name" value="AMINOHYDROLASE SSNA-RELATED"/>
    <property type="match status" value="1"/>
</dbReference>
<dbReference type="InterPro" id="IPR032466">
    <property type="entry name" value="Metal_Hydrolase"/>
</dbReference>
<dbReference type="InterPro" id="IPR006680">
    <property type="entry name" value="Amidohydro-rel"/>
</dbReference>
<organism evidence="3 4">
    <name type="scientific">Clostridium tetanomorphum</name>
    <dbReference type="NCBI Taxonomy" id="1553"/>
    <lineage>
        <taxon>Bacteria</taxon>
        <taxon>Bacillati</taxon>
        <taxon>Bacillota</taxon>
        <taxon>Clostridia</taxon>
        <taxon>Eubacteriales</taxon>
        <taxon>Clostridiaceae</taxon>
        <taxon>Clostridium</taxon>
    </lineage>
</organism>
<feature type="domain" description="Amidohydrolase-related" evidence="2">
    <location>
        <begin position="57"/>
        <end position="405"/>
    </location>
</feature>
<evidence type="ECO:0000313" key="3">
    <source>
        <dbReference type="EMBL" id="MBC2396968.1"/>
    </source>
</evidence>
<proteinExistence type="predicted"/>
<protein>
    <submittedName>
        <fullName evidence="3">Amidohydrolase</fullName>
    </submittedName>
</protein>
<accession>A0A923J151</accession>
<dbReference type="Gene3D" id="2.30.40.10">
    <property type="entry name" value="Urease, subunit C, domain 1"/>
    <property type="match status" value="1"/>
</dbReference>
<keyword evidence="4" id="KW-1185">Reference proteome</keyword>
<dbReference type="InterPro" id="IPR050287">
    <property type="entry name" value="MTA/SAH_deaminase"/>
</dbReference>
<dbReference type="RefSeq" id="WP_035147707.1">
    <property type="nucleotide sequence ID" value="NZ_JAAZWO010000004.1"/>
</dbReference>
<evidence type="ECO:0000313" key="4">
    <source>
        <dbReference type="Proteomes" id="UP000563151"/>
    </source>
</evidence>
<dbReference type="PANTHER" id="PTHR43794:SF11">
    <property type="entry name" value="AMIDOHYDROLASE-RELATED DOMAIN-CONTAINING PROTEIN"/>
    <property type="match status" value="1"/>
</dbReference>
<dbReference type="Pfam" id="PF01979">
    <property type="entry name" value="Amidohydro_1"/>
    <property type="match status" value="1"/>
</dbReference>
<dbReference type="EMBL" id="JAAZWO010000004">
    <property type="protein sequence ID" value="MBC2396968.1"/>
    <property type="molecule type" value="Genomic_DNA"/>
</dbReference>
<name>A0A923J151_CLOTT</name>
<dbReference type="SUPFAM" id="SSF51556">
    <property type="entry name" value="Metallo-dependent hydrolases"/>
    <property type="match status" value="1"/>
</dbReference>
<dbReference type="SUPFAM" id="SSF51338">
    <property type="entry name" value="Composite domain of metallo-dependent hydrolases"/>
    <property type="match status" value="1"/>
</dbReference>
<dbReference type="InterPro" id="IPR011059">
    <property type="entry name" value="Metal-dep_hydrolase_composite"/>
</dbReference>
<reference evidence="3 4" key="1">
    <citation type="submission" date="2020-04" db="EMBL/GenBank/DDBJ databases">
        <title>Genomic insights into acetone-butanol-ethanol (ABE) fermentation by sequencing solventogenic clostridia strains.</title>
        <authorList>
            <person name="Brown S."/>
        </authorList>
    </citation>
    <scope>NUCLEOTIDE SEQUENCE [LARGE SCALE GENOMIC DNA]</scope>
    <source>
        <strain evidence="3 4">DJ011</strain>
    </source>
</reference>
<gene>
    <name evidence="3" type="ORF">HGG79_04125</name>
</gene>
<dbReference type="Proteomes" id="UP000563151">
    <property type="component" value="Unassembled WGS sequence"/>
</dbReference>
<dbReference type="Gene3D" id="3.20.20.140">
    <property type="entry name" value="Metal-dependent hydrolases"/>
    <property type="match status" value="1"/>
</dbReference>
<dbReference type="GO" id="GO:0016810">
    <property type="term" value="F:hydrolase activity, acting on carbon-nitrogen (but not peptide) bonds"/>
    <property type="evidence" value="ECO:0007669"/>
    <property type="project" value="InterPro"/>
</dbReference>
<dbReference type="AlphaFoldDB" id="A0A923J151"/>
<keyword evidence="1" id="KW-0378">Hydrolase</keyword>